<dbReference type="Proteomes" id="UP000244940">
    <property type="component" value="Unassembled WGS sequence"/>
</dbReference>
<gene>
    <name evidence="2" type="ORF">C4N9_16500</name>
</gene>
<organism evidence="2 3">
    <name type="scientific">Pararhodobacter marinus</name>
    <dbReference type="NCBI Taxonomy" id="2184063"/>
    <lineage>
        <taxon>Bacteria</taxon>
        <taxon>Pseudomonadati</taxon>
        <taxon>Pseudomonadota</taxon>
        <taxon>Alphaproteobacteria</taxon>
        <taxon>Rhodobacterales</taxon>
        <taxon>Paracoccaceae</taxon>
        <taxon>Pararhodobacter</taxon>
    </lineage>
</organism>
<reference evidence="2 3" key="1">
    <citation type="submission" date="2018-05" db="EMBL/GenBank/DDBJ databases">
        <title>Pararhodobacter marina sp. nov., isolated from deep-sea water of the Indian Ocean.</title>
        <authorList>
            <person name="Lai Q.Sr."/>
            <person name="Liu X."/>
            <person name="Shao Z."/>
        </authorList>
    </citation>
    <scope>NUCLEOTIDE SEQUENCE [LARGE SCALE GENOMIC DNA]</scope>
    <source>
        <strain evidence="2 3">CIC4N-9</strain>
    </source>
</reference>
<accession>A0A2U2C762</accession>
<sequence>MVNRALSDLKPLARLSGERVRLIGAQCGRIEIEAAIVWLDNLARDHCAVEDWDRPALTGIFQQQDALHRILARVSRHHLGTVAAGLKSAEWQTRIHVALALDTLDRRAAEPYLREALARENNELAGQVLLLALARAESENVWRPQSDLDARGEPDRMKRHRPQE</sequence>
<protein>
    <recommendedName>
        <fullName evidence="4">DUF2019 domain-containing protein</fullName>
    </recommendedName>
</protein>
<dbReference type="AlphaFoldDB" id="A0A2U2C762"/>
<name>A0A2U2C762_9RHOB</name>
<evidence type="ECO:0000313" key="2">
    <source>
        <dbReference type="EMBL" id="PWE27634.1"/>
    </source>
</evidence>
<evidence type="ECO:0000256" key="1">
    <source>
        <dbReference type="SAM" id="MobiDB-lite"/>
    </source>
</evidence>
<dbReference type="EMBL" id="QEYD01000010">
    <property type="protein sequence ID" value="PWE27634.1"/>
    <property type="molecule type" value="Genomic_DNA"/>
</dbReference>
<evidence type="ECO:0000313" key="3">
    <source>
        <dbReference type="Proteomes" id="UP000244940"/>
    </source>
</evidence>
<feature type="region of interest" description="Disordered" evidence="1">
    <location>
        <begin position="140"/>
        <end position="164"/>
    </location>
</feature>
<proteinExistence type="predicted"/>
<keyword evidence="3" id="KW-1185">Reference proteome</keyword>
<comment type="caution">
    <text evidence="2">The sequence shown here is derived from an EMBL/GenBank/DDBJ whole genome shotgun (WGS) entry which is preliminary data.</text>
</comment>
<evidence type="ECO:0008006" key="4">
    <source>
        <dbReference type="Google" id="ProtNLM"/>
    </source>
</evidence>